<dbReference type="GO" id="GO:0006508">
    <property type="term" value="P:proteolysis"/>
    <property type="evidence" value="ECO:0007669"/>
    <property type="project" value="UniProtKB-KW"/>
</dbReference>
<dbReference type="STRING" id="1435377.SUSAZ_07200"/>
<dbReference type="RefSeq" id="WP_011278335.1">
    <property type="nucleotide sequence ID" value="NZ_BHWZ01000003.1"/>
</dbReference>
<evidence type="ECO:0000256" key="2">
    <source>
        <dbReference type="ARBA" id="ARBA00001936"/>
    </source>
</evidence>
<protein>
    <recommendedName>
        <fullName evidence="8 9">Methionine aminopeptidase</fullName>
        <shortName evidence="8">MAP</shortName>
        <shortName evidence="8">MetAP</shortName>
        <ecNumber evidence="8 9">3.4.11.18</ecNumber>
    </recommendedName>
    <alternativeName>
        <fullName evidence="8">Peptidase M</fullName>
    </alternativeName>
</protein>
<evidence type="ECO:0000256" key="5">
    <source>
        <dbReference type="ARBA" id="ARBA00022670"/>
    </source>
</evidence>
<evidence type="ECO:0000256" key="7">
    <source>
        <dbReference type="ARBA" id="ARBA00022801"/>
    </source>
</evidence>
<dbReference type="GO" id="GO:0070006">
    <property type="term" value="F:metalloaminopeptidase activity"/>
    <property type="evidence" value="ECO:0007669"/>
    <property type="project" value="UniProtKB-UniRule"/>
</dbReference>
<dbReference type="InterPro" id="IPR036388">
    <property type="entry name" value="WH-like_DNA-bd_sf"/>
</dbReference>
<dbReference type="InterPro" id="IPR036390">
    <property type="entry name" value="WH_DNA-bd_sf"/>
</dbReference>
<organism evidence="11 14">
    <name type="scientific">Sulfolobus acidocaldarius</name>
    <dbReference type="NCBI Taxonomy" id="2285"/>
    <lineage>
        <taxon>Archaea</taxon>
        <taxon>Thermoproteota</taxon>
        <taxon>Thermoprotei</taxon>
        <taxon>Sulfolobales</taxon>
        <taxon>Sulfolobaceae</taxon>
        <taxon>Sulfolobus</taxon>
    </lineage>
</organism>
<sequence>MEIDEIELLRRAGKIASKARDFGAKMIKPGVKVIDVCDTVEKIIEEEGAKPAFPCNLSINVEAAHYSPIINDTKIIPENAVVKLDIGAHINGYITDTAVTVSLDPKYDKLVEASREALQAAIRTIRNGVDIGEIGRHIERTIKSYGFKPIRNLGGHLIRRYELHAGIFIPNVYGRGLGKIMEGSTYAIEPFATDGEGYVIEGKEVTIYSIKNLNTKSLTEDEKKFLTSIYEKVNMVPFSERWLSNMDGNPDKVREMLKILTRKGALRSYPVLLEAKKGIVAQFEHTVLVLKDRVEVITE</sequence>
<feature type="binding site" evidence="8">
    <location>
        <position position="65"/>
    </location>
    <ligand>
        <name>substrate</name>
    </ligand>
</feature>
<dbReference type="PROSITE" id="PS01202">
    <property type="entry name" value="MAP_2"/>
    <property type="match status" value="1"/>
</dbReference>
<reference evidence="13 14" key="1">
    <citation type="submission" date="2015-12" db="EMBL/GenBank/DDBJ databases">
        <title>A stable core within a dynamic pangenome in Sulfolobus acidocaldarius.</title>
        <authorList>
            <person name="Anderson R."/>
            <person name="Kouris A."/>
            <person name="Seward C."/>
            <person name="Campbell K."/>
            <person name="Whitaker R."/>
        </authorList>
    </citation>
    <scope>NUCLEOTIDE SEQUENCE [LARGE SCALE GENOMIC DNA]</scope>
    <source>
        <strain evidence="11 14">GG12-C01-09</strain>
        <strain evidence="12 13">NG05B_CO5_07</strain>
    </source>
</reference>
<dbReference type="SUPFAM" id="SSF46785">
    <property type="entry name" value="Winged helix' DNA-binding domain"/>
    <property type="match status" value="1"/>
</dbReference>
<evidence type="ECO:0000259" key="10">
    <source>
        <dbReference type="Pfam" id="PF00557"/>
    </source>
</evidence>
<evidence type="ECO:0000313" key="14">
    <source>
        <dbReference type="Proteomes" id="UP000065473"/>
    </source>
</evidence>
<dbReference type="EMBL" id="CP013694">
    <property type="protein sequence ID" value="ALU30324.1"/>
    <property type="molecule type" value="Genomic_DNA"/>
</dbReference>
<dbReference type="InterPro" id="IPR018349">
    <property type="entry name" value="Pept_M24A_MAP2_BS"/>
</dbReference>
<dbReference type="AlphaFoldDB" id="A0A0U2VZK5"/>
<feature type="binding site" evidence="8">
    <location>
        <position position="164"/>
    </location>
    <ligand>
        <name>substrate</name>
    </ligand>
</feature>
<dbReference type="InterPro" id="IPR000994">
    <property type="entry name" value="Pept_M24"/>
</dbReference>
<feature type="domain" description="Peptidase M24" evidence="10">
    <location>
        <begin position="7"/>
        <end position="289"/>
    </location>
</feature>
<comment type="subunit">
    <text evidence="8">Monomer.</text>
</comment>
<evidence type="ECO:0000256" key="3">
    <source>
        <dbReference type="ARBA" id="ARBA00001954"/>
    </source>
</evidence>
<keyword evidence="5 8" id="KW-0645">Protease</keyword>
<dbReference type="EMBL" id="CP013695">
    <property type="protein sequence ID" value="ALU31042.1"/>
    <property type="molecule type" value="Genomic_DNA"/>
</dbReference>
<dbReference type="InterPro" id="IPR050247">
    <property type="entry name" value="Met_Aminopeptidase_Type2"/>
</dbReference>
<dbReference type="HAMAP" id="MF_01975">
    <property type="entry name" value="MetAP_2_arc"/>
    <property type="match status" value="1"/>
</dbReference>
<dbReference type="OrthoDB" id="372008at2157"/>
<evidence type="ECO:0000256" key="4">
    <source>
        <dbReference type="ARBA" id="ARBA00022438"/>
    </source>
</evidence>
<dbReference type="InterPro" id="IPR002468">
    <property type="entry name" value="Pept_M24A_MAP2"/>
</dbReference>
<dbReference type="GeneID" id="78441857"/>
<feature type="binding site" evidence="8">
    <location>
        <position position="284"/>
    </location>
    <ligand>
        <name>a divalent metal cation</name>
        <dbReference type="ChEBI" id="CHEBI:60240"/>
        <label>2</label>
        <note>catalytic</note>
    </ligand>
</feature>
<feature type="binding site" evidence="8">
    <location>
        <position position="96"/>
    </location>
    <ligand>
        <name>a divalent metal cation</name>
        <dbReference type="ChEBI" id="CHEBI:60240"/>
        <label>1</label>
    </ligand>
</feature>
<feature type="binding site" evidence="8">
    <location>
        <position position="156"/>
    </location>
    <ligand>
        <name>a divalent metal cation</name>
        <dbReference type="ChEBI" id="CHEBI:60240"/>
        <label>2</label>
        <note>catalytic</note>
    </ligand>
</feature>
<comment type="cofactor">
    <cofactor evidence="3">
        <name>Fe(2+)</name>
        <dbReference type="ChEBI" id="CHEBI:29033"/>
    </cofactor>
</comment>
<feature type="binding site" evidence="8">
    <location>
        <position position="284"/>
    </location>
    <ligand>
        <name>a divalent metal cation</name>
        <dbReference type="ChEBI" id="CHEBI:60240"/>
        <label>1</label>
    </ligand>
</feature>
<keyword evidence="6 8" id="KW-0479">Metal-binding</keyword>
<dbReference type="Pfam" id="PF00557">
    <property type="entry name" value="Peptidase_M24"/>
    <property type="match status" value="1"/>
</dbReference>
<evidence type="ECO:0000256" key="1">
    <source>
        <dbReference type="ARBA" id="ARBA00000294"/>
    </source>
</evidence>
<evidence type="ECO:0000313" key="13">
    <source>
        <dbReference type="Proteomes" id="UP000060043"/>
    </source>
</evidence>
<feature type="binding site" evidence="8">
    <location>
        <position position="85"/>
    </location>
    <ligand>
        <name>a divalent metal cation</name>
        <dbReference type="ChEBI" id="CHEBI:60240"/>
        <label>1</label>
    </ligand>
</feature>
<keyword evidence="4 8" id="KW-0031">Aminopeptidase</keyword>
<dbReference type="GO" id="GO:0004239">
    <property type="term" value="F:initiator methionyl aminopeptidase activity"/>
    <property type="evidence" value="ECO:0007669"/>
    <property type="project" value="UniProtKB-UniRule"/>
</dbReference>
<dbReference type="EC" id="3.4.11.18" evidence="8 9"/>
<dbReference type="SUPFAM" id="SSF55920">
    <property type="entry name" value="Creatinase/aminopeptidase"/>
    <property type="match status" value="1"/>
</dbReference>
<dbReference type="NCBIfam" id="TIGR00501">
    <property type="entry name" value="met_pdase_II"/>
    <property type="match status" value="1"/>
</dbReference>
<accession>A0A0U2VZK5</accession>
<comment type="cofactor">
    <cofactor evidence="2">
        <name>Mn(2+)</name>
        <dbReference type="ChEBI" id="CHEBI:29035"/>
    </cofactor>
</comment>
<comment type="cofactor">
    <cofactor evidence="8">
        <name>Co(2+)</name>
        <dbReference type="ChEBI" id="CHEBI:48828"/>
    </cofactor>
    <cofactor evidence="8">
        <name>Zn(2+)</name>
        <dbReference type="ChEBI" id="CHEBI:29105"/>
    </cofactor>
    <cofactor evidence="8">
        <name>Mn(2+)</name>
        <dbReference type="ChEBI" id="CHEBI:29035"/>
    </cofactor>
    <cofactor evidence="8">
        <name>Fe(2+)</name>
        <dbReference type="ChEBI" id="CHEBI:29033"/>
    </cofactor>
    <text evidence="8">Binds 2 divalent metal cations per subunit. Has a high-affinity and a low affinity metal-binding site. The true nature of the physiological cofactor is under debate. The enzyme is active with cobalt, zinc, manganese or divalent iron ions. Most likely, methionine aminopeptidases function as mononuclear Fe(2+)-metalloproteases under physiological conditions, and the catalytically relevant metal-binding site has been assigned to the histidine-containing high-affinity site.</text>
</comment>
<dbReference type="GeneID" id="14552011"/>
<evidence type="ECO:0000256" key="6">
    <source>
        <dbReference type="ARBA" id="ARBA00022723"/>
    </source>
</evidence>
<keyword evidence="7 8" id="KW-0378">Hydrolase</keyword>
<dbReference type="GO" id="GO:0046872">
    <property type="term" value="F:metal ion binding"/>
    <property type="evidence" value="ECO:0007669"/>
    <property type="project" value="UniProtKB-UniRule"/>
</dbReference>
<evidence type="ECO:0000313" key="11">
    <source>
        <dbReference type="EMBL" id="ALU30324.1"/>
    </source>
</evidence>
<gene>
    <name evidence="8" type="primary">map</name>
    <name evidence="11" type="ORF">ATY89_10485</name>
    <name evidence="12" type="ORF">ATZ20_02040</name>
</gene>
<dbReference type="PANTHER" id="PTHR45777:SF2">
    <property type="entry name" value="METHIONINE AMINOPEPTIDASE 2"/>
    <property type="match status" value="1"/>
</dbReference>
<dbReference type="Gene3D" id="3.90.230.10">
    <property type="entry name" value="Creatinase/methionine aminopeptidase superfamily"/>
    <property type="match status" value="1"/>
</dbReference>
<dbReference type="InterPro" id="IPR028595">
    <property type="entry name" value="MetAP_archaeal"/>
</dbReference>
<evidence type="ECO:0000256" key="9">
    <source>
        <dbReference type="RuleBase" id="RU003653"/>
    </source>
</evidence>
<dbReference type="InterPro" id="IPR001714">
    <property type="entry name" value="Pept_M24_MAP"/>
</dbReference>
<feature type="binding site" evidence="8">
    <location>
        <position position="96"/>
    </location>
    <ligand>
        <name>a divalent metal cation</name>
        <dbReference type="ChEBI" id="CHEBI:60240"/>
        <label>2</label>
        <note>catalytic</note>
    </ligand>
</feature>
<comment type="similarity">
    <text evidence="8">Belongs to the peptidase M24A family. Methionine aminopeptidase archaeal type 2 subfamily.</text>
</comment>
<dbReference type="Proteomes" id="UP000065473">
    <property type="component" value="Chromosome"/>
</dbReference>
<dbReference type="Gene3D" id="1.10.10.10">
    <property type="entry name" value="Winged helix-like DNA-binding domain superfamily/Winged helix DNA-binding domain"/>
    <property type="match status" value="1"/>
</dbReference>
<comment type="catalytic activity">
    <reaction evidence="1 8 9">
        <text>Release of N-terminal amino acids, preferentially methionine, from peptides and arylamides.</text>
        <dbReference type="EC" id="3.4.11.18"/>
    </reaction>
</comment>
<dbReference type="PRINTS" id="PR00599">
    <property type="entry name" value="MAPEPTIDASE"/>
</dbReference>
<feature type="binding site" evidence="8">
    <location>
        <position position="189"/>
    </location>
    <ligand>
        <name>a divalent metal cation</name>
        <dbReference type="ChEBI" id="CHEBI:60240"/>
        <label>2</label>
        <note>catalytic</note>
    </ligand>
</feature>
<evidence type="ECO:0000256" key="8">
    <source>
        <dbReference type="HAMAP-Rule" id="MF_01975"/>
    </source>
</evidence>
<dbReference type="PaxDb" id="1435377-SUSAZ_07200"/>
<dbReference type="InterPro" id="IPR036005">
    <property type="entry name" value="Creatinase/aminopeptidase-like"/>
</dbReference>
<dbReference type="PANTHER" id="PTHR45777">
    <property type="entry name" value="METHIONINE AMINOPEPTIDASE 2"/>
    <property type="match status" value="1"/>
</dbReference>
<evidence type="ECO:0000313" key="12">
    <source>
        <dbReference type="EMBL" id="ALU31042.1"/>
    </source>
</evidence>
<proteinExistence type="inferred from homology"/>
<dbReference type="Proteomes" id="UP000060043">
    <property type="component" value="Chromosome"/>
</dbReference>
<dbReference type="OMA" id="PFAKRWL"/>
<dbReference type="CDD" id="cd01088">
    <property type="entry name" value="MetAP2"/>
    <property type="match status" value="1"/>
</dbReference>
<dbReference type="GO" id="GO:0005737">
    <property type="term" value="C:cytoplasm"/>
    <property type="evidence" value="ECO:0007669"/>
    <property type="project" value="TreeGrafter"/>
</dbReference>
<comment type="function">
    <text evidence="8 9">Removes the N-terminal methionine from nascent proteins. The N-terminal methionine is often cleaved when the second residue in the primary sequence is small and uncharged (Met-Ala-, Cys, Gly, Pro, Ser, Thr, or Val).</text>
</comment>
<name>A0A0U2VZK5_9CREN</name>